<organism evidence="6 7">
    <name type="scientific">Orenia marismortui</name>
    <dbReference type="NCBI Taxonomy" id="46469"/>
    <lineage>
        <taxon>Bacteria</taxon>
        <taxon>Bacillati</taxon>
        <taxon>Bacillota</taxon>
        <taxon>Clostridia</taxon>
        <taxon>Halanaerobiales</taxon>
        <taxon>Halobacteroidaceae</taxon>
        <taxon>Orenia</taxon>
    </lineage>
</organism>
<accession>A0A4R8GYN8</accession>
<feature type="active site" description="Proton acceptor" evidence="4">
    <location>
        <position position="161"/>
    </location>
</feature>
<dbReference type="EMBL" id="SOEG01000011">
    <property type="protein sequence ID" value="TDX51642.1"/>
    <property type="molecule type" value="Genomic_DNA"/>
</dbReference>
<evidence type="ECO:0000256" key="2">
    <source>
        <dbReference type="ARBA" id="ARBA00022963"/>
    </source>
</evidence>
<reference evidence="6 7" key="1">
    <citation type="submission" date="2019-03" db="EMBL/GenBank/DDBJ databases">
        <title>Subsurface microbial communities from deep shales in Ohio and West Virginia, USA.</title>
        <authorList>
            <person name="Wrighton K."/>
        </authorList>
    </citation>
    <scope>NUCLEOTIDE SEQUENCE [LARGE SCALE GENOMIC DNA]</scope>
    <source>
        <strain evidence="6 7">MSL 6dP</strain>
    </source>
</reference>
<evidence type="ECO:0000259" key="5">
    <source>
        <dbReference type="PROSITE" id="PS51635"/>
    </source>
</evidence>
<dbReference type="InterPro" id="IPR037483">
    <property type="entry name" value="YjjU-like"/>
</dbReference>
<comment type="caution">
    <text evidence="6">The sequence shown here is derived from an EMBL/GenBank/DDBJ whole genome shotgun (WGS) entry which is preliminary data.</text>
</comment>
<dbReference type="InterPro" id="IPR050301">
    <property type="entry name" value="NTE"/>
</dbReference>
<dbReference type="AlphaFoldDB" id="A0A4R8GYN8"/>
<dbReference type="GO" id="GO:0016787">
    <property type="term" value="F:hydrolase activity"/>
    <property type="evidence" value="ECO:0007669"/>
    <property type="project" value="UniProtKB-UniRule"/>
</dbReference>
<dbReference type="InterPro" id="IPR016035">
    <property type="entry name" value="Acyl_Trfase/lysoPLipase"/>
</dbReference>
<evidence type="ECO:0000313" key="6">
    <source>
        <dbReference type="EMBL" id="TDX51642.1"/>
    </source>
</evidence>
<dbReference type="Gene3D" id="3.40.1090.10">
    <property type="entry name" value="Cytosolic phospholipase A2 catalytic domain"/>
    <property type="match status" value="2"/>
</dbReference>
<proteinExistence type="predicted"/>
<evidence type="ECO:0000256" key="3">
    <source>
        <dbReference type="ARBA" id="ARBA00023098"/>
    </source>
</evidence>
<keyword evidence="3 4" id="KW-0443">Lipid metabolism</keyword>
<dbReference type="PANTHER" id="PTHR14226:SF25">
    <property type="entry name" value="PHOSPHOESTERASE"/>
    <property type="match status" value="1"/>
</dbReference>
<evidence type="ECO:0000256" key="4">
    <source>
        <dbReference type="PROSITE-ProRule" id="PRU01161"/>
    </source>
</evidence>
<keyword evidence="7" id="KW-1185">Reference proteome</keyword>
<name>A0A4R8GYN8_9FIRM</name>
<dbReference type="PANTHER" id="PTHR14226">
    <property type="entry name" value="NEUROPATHY TARGET ESTERASE/SWISS CHEESE D.MELANOGASTER"/>
    <property type="match status" value="1"/>
</dbReference>
<keyword evidence="2 4" id="KW-0442">Lipid degradation</keyword>
<dbReference type="InterPro" id="IPR002641">
    <property type="entry name" value="PNPLA_dom"/>
</dbReference>
<sequence length="285" mass="32483">MIKAGLVLEGGGMRGLYTTGVLDFFMEKELYFPYVIGVSAGACHGASYISKQQGRGKAVNIDYLDHPEYLGYKNLITGKGLFGMDFIFDQIPNKLNPYDYEACYENESKFIIGASNCETGEAIYYDKDSLNEKELLTVIRASSSLPFLAPIVDFKGDKLLDGGISDPIPIRKSIKDGYKKNVIILTRNLTYRKTPFKGKWIAKLLYKSYPGIVDALLNRYQLYNQTLDYIEKLEEKGQVFVIRPKQELQVKRIEKDANKLVDLYNQGYQEAKNSYKEITDYLKIK</sequence>
<dbReference type="Pfam" id="PF19890">
    <property type="entry name" value="DUF6363"/>
    <property type="match status" value="1"/>
</dbReference>
<feature type="short sequence motif" description="DGA/G" evidence="4">
    <location>
        <begin position="161"/>
        <end position="163"/>
    </location>
</feature>
<gene>
    <name evidence="6" type="ORF">C7959_11138</name>
</gene>
<dbReference type="InterPro" id="IPR045943">
    <property type="entry name" value="DUF6363"/>
</dbReference>
<evidence type="ECO:0000313" key="7">
    <source>
        <dbReference type="Proteomes" id="UP000295832"/>
    </source>
</evidence>
<feature type="active site" description="Nucleophile" evidence="4">
    <location>
        <position position="39"/>
    </location>
</feature>
<dbReference type="SUPFAM" id="SSF52151">
    <property type="entry name" value="FabD/lysophospholipase-like"/>
    <property type="match status" value="1"/>
</dbReference>
<evidence type="ECO:0000256" key="1">
    <source>
        <dbReference type="ARBA" id="ARBA00022801"/>
    </source>
</evidence>
<protein>
    <submittedName>
        <fullName evidence="6">Putative patatin/cPLA2 family phospholipase</fullName>
    </submittedName>
</protein>
<feature type="short sequence motif" description="GXSXG" evidence="4">
    <location>
        <begin position="37"/>
        <end position="41"/>
    </location>
</feature>
<dbReference type="Proteomes" id="UP000295832">
    <property type="component" value="Unassembled WGS sequence"/>
</dbReference>
<dbReference type="CDD" id="cd07208">
    <property type="entry name" value="Pat_hypo_Ecoli_yjju_like"/>
    <property type="match status" value="1"/>
</dbReference>
<dbReference type="Pfam" id="PF01734">
    <property type="entry name" value="Patatin"/>
    <property type="match status" value="1"/>
</dbReference>
<dbReference type="STRING" id="926561.GCA_000379025_01268"/>
<feature type="domain" description="PNPLA" evidence="5">
    <location>
        <begin position="6"/>
        <end position="174"/>
    </location>
</feature>
<dbReference type="RefSeq" id="WP_134116471.1">
    <property type="nucleotide sequence ID" value="NZ_SOEG01000011.1"/>
</dbReference>
<dbReference type="GO" id="GO:0016042">
    <property type="term" value="P:lipid catabolic process"/>
    <property type="evidence" value="ECO:0007669"/>
    <property type="project" value="UniProtKB-UniRule"/>
</dbReference>
<keyword evidence="1 4" id="KW-0378">Hydrolase</keyword>
<dbReference type="PROSITE" id="PS51635">
    <property type="entry name" value="PNPLA"/>
    <property type="match status" value="1"/>
</dbReference>
<feature type="short sequence motif" description="GXGXXG" evidence="4">
    <location>
        <begin position="10"/>
        <end position="15"/>
    </location>
</feature>